<dbReference type="EMBL" id="JABTTQ020002018">
    <property type="protein sequence ID" value="KAK6126706.1"/>
    <property type="molecule type" value="Genomic_DNA"/>
</dbReference>
<gene>
    <name evidence="1" type="ORF">DH2020_039552</name>
</gene>
<organism evidence="1 2">
    <name type="scientific">Rehmannia glutinosa</name>
    <name type="common">Chinese foxglove</name>
    <dbReference type="NCBI Taxonomy" id="99300"/>
    <lineage>
        <taxon>Eukaryota</taxon>
        <taxon>Viridiplantae</taxon>
        <taxon>Streptophyta</taxon>
        <taxon>Embryophyta</taxon>
        <taxon>Tracheophyta</taxon>
        <taxon>Spermatophyta</taxon>
        <taxon>Magnoliopsida</taxon>
        <taxon>eudicotyledons</taxon>
        <taxon>Gunneridae</taxon>
        <taxon>Pentapetalae</taxon>
        <taxon>asterids</taxon>
        <taxon>lamiids</taxon>
        <taxon>Lamiales</taxon>
        <taxon>Orobanchaceae</taxon>
        <taxon>Rehmannieae</taxon>
        <taxon>Rehmannia</taxon>
    </lineage>
</organism>
<evidence type="ECO:0000313" key="1">
    <source>
        <dbReference type="EMBL" id="KAK6126706.1"/>
    </source>
</evidence>
<dbReference type="Gene3D" id="3.10.10.10">
    <property type="entry name" value="HIV Type 1 Reverse Transcriptase, subunit A, domain 1"/>
    <property type="match status" value="1"/>
</dbReference>
<name>A0ABR0UWS8_REHGL</name>
<dbReference type="CDD" id="cd00303">
    <property type="entry name" value="retropepsin_like"/>
    <property type="match status" value="1"/>
</dbReference>
<comment type="caution">
    <text evidence="1">The sequence shown here is derived from an EMBL/GenBank/DDBJ whole genome shotgun (WGS) entry which is preliminary data.</text>
</comment>
<dbReference type="InterPro" id="IPR043502">
    <property type="entry name" value="DNA/RNA_pol_sf"/>
</dbReference>
<evidence type="ECO:0000313" key="2">
    <source>
        <dbReference type="Proteomes" id="UP001318860"/>
    </source>
</evidence>
<dbReference type="SUPFAM" id="SSF56672">
    <property type="entry name" value="DNA/RNA polymerases"/>
    <property type="match status" value="1"/>
</dbReference>
<reference evidence="1 2" key="1">
    <citation type="journal article" date="2021" name="Comput. Struct. Biotechnol. J.">
        <title>De novo genome assembly of the potent medicinal plant Rehmannia glutinosa using nanopore technology.</title>
        <authorList>
            <person name="Ma L."/>
            <person name="Dong C."/>
            <person name="Song C."/>
            <person name="Wang X."/>
            <person name="Zheng X."/>
            <person name="Niu Y."/>
            <person name="Chen S."/>
            <person name="Feng W."/>
        </authorList>
    </citation>
    <scope>NUCLEOTIDE SEQUENCE [LARGE SCALE GENOMIC DNA]</scope>
    <source>
        <strain evidence="1">DH-2019</strain>
    </source>
</reference>
<dbReference type="Pfam" id="PF08284">
    <property type="entry name" value="RVP_2"/>
    <property type="match status" value="1"/>
</dbReference>
<keyword evidence="2" id="KW-1185">Reference proteome</keyword>
<protein>
    <submittedName>
        <fullName evidence="1">Uncharacterized protein</fullName>
    </submittedName>
</protein>
<dbReference type="PANTHER" id="PTHR15503">
    <property type="entry name" value="LDOC1 RELATED"/>
    <property type="match status" value="1"/>
</dbReference>
<dbReference type="SUPFAM" id="SSF50630">
    <property type="entry name" value="Acid proteases"/>
    <property type="match status" value="1"/>
</dbReference>
<dbReference type="InterPro" id="IPR032567">
    <property type="entry name" value="RTL1-rel"/>
</dbReference>
<sequence length="239" mass="27169">MLPVFHIHTLVLFDTGASRSFMSENFRRKLGLNCCDNKEALEISIPSGETINTKKTARGVELTISSQRMKADLYVPEMRDFDVILGIDWLSKNRATIKCYDREIEFEGSNGNRFVFYGAKTNTRVKDCQGFLVNVMGKETMERKTTDEAVVKEFLDVFPDDLPGIPPDRQVEFTIDLVPGAAPVSKAPYRMAPKELQELKIQIPELLDKKFIRSSVSPWGAPVLFVKKKDGTFRMCIDY</sequence>
<dbReference type="Gene3D" id="2.40.70.10">
    <property type="entry name" value="Acid Proteases"/>
    <property type="match status" value="1"/>
</dbReference>
<dbReference type="Proteomes" id="UP001318860">
    <property type="component" value="Unassembled WGS sequence"/>
</dbReference>
<dbReference type="PANTHER" id="PTHR15503:SF45">
    <property type="entry name" value="RNA-DIRECTED DNA POLYMERASE HOMOLOG"/>
    <property type="match status" value="1"/>
</dbReference>
<proteinExistence type="predicted"/>
<dbReference type="InterPro" id="IPR021109">
    <property type="entry name" value="Peptidase_aspartic_dom_sf"/>
</dbReference>
<accession>A0ABR0UWS8</accession>